<protein>
    <recommendedName>
        <fullName evidence="3">F-box protein</fullName>
    </recommendedName>
</protein>
<comment type="caution">
    <text evidence="1">The sequence shown here is derived from an EMBL/GenBank/DDBJ whole genome shotgun (WGS) entry which is preliminary data.</text>
</comment>
<keyword evidence="2" id="KW-1185">Reference proteome</keyword>
<name>A0AAV9ZZU2_9AGAR</name>
<organism evidence="1 2">
    <name type="scientific">Favolaschia claudopus</name>
    <dbReference type="NCBI Taxonomy" id="2862362"/>
    <lineage>
        <taxon>Eukaryota</taxon>
        <taxon>Fungi</taxon>
        <taxon>Dikarya</taxon>
        <taxon>Basidiomycota</taxon>
        <taxon>Agaricomycotina</taxon>
        <taxon>Agaricomycetes</taxon>
        <taxon>Agaricomycetidae</taxon>
        <taxon>Agaricales</taxon>
        <taxon>Marasmiineae</taxon>
        <taxon>Mycenaceae</taxon>
        <taxon>Favolaschia</taxon>
    </lineage>
</organism>
<evidence type="ECO:0000313" key="2">
    <source>
        <dbReference type="Proteomes" id="UP001362999"/>
    </source>
</evidence>
<evidence type="ECO:0008006" key="3">
    <source>
        <dbReference type="Google" id="ProtNLM"/>
    </source>
</evidence>
<dbReference type="EMBL" id="JAWWNJ010000096">
    <property type="protein sequence ID" value="KAK6996743.1"/>
    <property type="molecule type" value="Genomic_DNA"/>
</dbReference>
<evidence type="ECO:0000313" key="1">
    <source>
        <dbReference type="EMBL" id="KAK6996743.1"/>
    </source>
</evidence>
<dbReference type="AlphaFoldDB" id="A0AAV9ZZU2"/>
<sequence length="359" mass="40796">MRRQTRRPRRSVSPAPVSTSLNPDICLEVARLSDRKAQLSLCRVSKEVYRTLRVLIYQNIYVRGSAANALVDTLDKKTDLPPIVESLLFADEDAFVDIAQWERVIVQLKNLQFLGIAPLIPLRSSWIPRLCFRLSSFESLSTVSAVWLDLLRRQPSLKHLSFADSFHGDIPTSNELPLLQSIYAPGPVIAQFAKHLRFRHVRFDYDRYLASWSLLPSEALDFSLSSSKITTIRISAPDLLKLLTHGAQDVLSSLEHVVLEEDRSWTDHLYTNIPLVSSTTSLGTVVAQLDGSFPQLKSLYIGLYCTAPQLRTLNLFALDGYACWTHWRESAEVLDYQDIDLDDHWPPADLQEPQYSNVF</sequence>
<reference evidence="1 2" key="1">
    <citation type="journal article" date="2024" name="J Genomics">
        <title>Draft genome sequencing and assembly of Favolaschia claudopus CIRM-BRFM 2984 isolated from oak limbs.</title>
        <authorList>
            <person name="Navarro D."/>
            <person name="Drula E."/>
            <person name="Chaduli D."/>
            <person name="Cazenave R."/>
            <person name="Ahrendt S."/>
            <person name="Wang J."/>
            <person name="Lipzen A."/>
            <person name="Daum C."/>
            <person name="Barry K."/>
            <person name="Grigoriev I.V."/>
            <person name="Favel A."/>
            <person name="Rosso M.N."/>
            <person name="Martin F."/>
        </authorList>
    </citation>
    <scope>NUCLEOTIDE SEQUENCE [LARGE SCALE GENOMIC DNA]</scope>
    <source>
        <strain evidence="1 2">CIRM-BRFM 2984</strain>
    </source>
</reference>
<dbReference type="Proteomes" id="UP001362999">
    <property type="component" value="Unassembled WGS sequence"/>
</dbReference>
<proteinExistence type="predicted"/>
<gene>
    <name evidence="1" type="ORF">R3P38DRAFT_2565344</name>
</gene>
<accession>A0AAV9ZZU2</accession>